<dbReference type="InterPro" id="IPR035906">
    <property type="entry name" value="MetI-like_sf"/>
</dbReference>
<dbReference type="EMBL" id="JAUSUL010000002">
    <property type="protein sequence ID" value="MDQ0315414.1"/>
    <property type="molecule type" value="Genomic_DNA"/>
</dbReference>
<organism evidence="9 10">
    <name type="scientific">Amorphus orientalis</name>
    <dbReference type="NCBI Taxonomy" id="649198"/>
    <lineage>
        <taxon>Bacteria</taxon>
        <taxon>Pseudomonadati</taxon>
        <taxon>Pseudomonadota</taxon>
        <taxon>Alphaproteobacteria</taxon>
        <taxon>Hyphomicrobiales</taxon>
        <taxon>Amorphaceae</taxon>
        <taxon>Amorphus</taxon>
    </lineage>
</organism>
<dbReference type="AlphaFoldDB" id="A0AAE3VMV1"/>
<feature type="transmembrane region" description="Helical" evidence="7">
    <location>
        <begin position="203"/>
        <end position="223"/>
    </location>
</feature>
<keyword evidence="5 7" id="KW-1133">Transmembrane helix</keyword>
<evidence type="ECO:0000313" key="9">
    <source>
        <dbReference type="EMBL" id="MDQ0315414.1"/>
    </source>
</evidence>
<evidence type="ECO:0000256" key="3">
    <source>
        <dbReference type="ARBA" id="ARBA00022475"/>
    </source>
</evidence>
<feature type="transmembrane region" description="Helical" evidence="7">
    <location>
        <begin position="138"/>
        <end position="163"/>
    </location>
</feature>
<keyword evidence="4 7" id="KW-0812">Transmembrane</keyword>
<evidence type="ECO:0000256" key="6">
    <source>
        <dbReference type="ARBA" id="ARBA00023136"/>
    </source>
</evidence>
<reference evidence="9" key="1">
    <citation type="submission" date="2023-07" db="EMBL/GenBank/DDBJ databases">
        <title>Genomic Encyclopedia of Type Strains, Phase IV (KMG-IV): sequencing the most valuable type-strain genomes for metagenomic binning, comparative biology and taxonomic classification.</title>
        <authorList>
            <person name="Goeker M."/>
        </authorList>
    </citation>
    <scope>NUCLEOTIDE SEQUENCE</scope>
    <source>
        <strain evidence="9">DSM 21202</strain>
    </source>
</reference>
<gene>
    <name evidence="9" type="ORF">J2S73_001871</name>
</gene>
<dbReference type="GO" id="GO:0005886">
    <property type="term" value="C:plasma membrane"/>
    <property type="evidence" value="ECO:0007669"/>
    <property type="project" value="UniProtKB-SubCell"/>
</dbReference>
<evidence type="ECO:0000256" key="2">
    <source>
        <dbReference type="ARBA" id="ARBA00022448"/>
    </source>
</evidence>
<keyword evidence="6 7" id="KW-0472">Membrane</keyword>
<dbReference type="PANTHER" id="PTHR43163">
    <property type="entry name" value="DIPEPTIDE TRANSPORT SYSTEM PERMEASE PROTEIN DPPB-RELATED"/>
    <property type="match status" value="1"/>
</dbReference>
<keyword evidence="10" id="KW-1185">Reference proteome</keyword>
<dbReference type="PROSITE" id="PS50928">
    <property type="entry name" value="ABC_TM1"/>
    <property type="match status" value="1"/>
</dbReference>
<feature type="transmembrane region" description="Helical" evidence="7">
    <location>
        <begin position="253"/>
        <end position="277"/>
    </location>
</feature>
<feature type="transmembrane region" description="Helical" evidence="7">
    <location>
        <begin position="310"/>
        <end position="333"/>
    </location>
</feature>
<name>A0AAE3VMV1_9HYPH</name>
<feature type="domain" description="ABC transmembrane type-1" evidence="8">
    <location>
        <begin position="99"/>
        <end position="330"/>
    </location>
</feature>
<dbReference type="SUPFAM" id="SSF161098">
    <property type="entry name" value="MetI-like"/>
    <property type="match status" value="1"/>
</dbReference>
<feature type="transmembrane region" description="Helical" evidence="7">
    <location>
        <begin position="105"/>
        <end position="126"/>
    </location>
</feature>
<dbReference type="Pfam" id="PF00528">
    <property type="entry name" value="BPD_transp_1"/>
    <property type="match status" value="1"/>
</dbReference>
<dbReference type="Proteomes" id="UP001229244">
    <property type="component" value="Unassembled WGS sequence"/>
</dbReference>
<sequence>MRSFLAAVGRRLASALPAVAGVVVVTFVLMRVLPGDPASLLASSPTAGEAEVAEIRGRLGLDKSIPTQFLIYLEGLARGDLGRSVMTGQPVAADLAQRLPASLELVVTAFALALVTALPLGVMAALRPGSVLDHAVRLVATLGVAVPTFVTGLLLVYVFYYLLGWAPDPTGRLDIFLTPPEPVTGLLLVDATLAGNGAAVRSAAGHLVLPAVTLALFVMAPLLRITRTSMLGVMGSDFIRAARAAGLSRWRVVAVYGLGNALLPVLTASGLVVSMMLGASVLVETVFAWPGIASYSVDAMMAGDFAAVQGFVLLMAGIYVVVNLAIDLLYGVLDPRVRLA</sequence>
<dbReference type="GO" id="GO:0071916">
    <property type="term" value="F:dipeptide transmembrane transporter activity"/>
    <property type="evidence" value="ECO:0007669"/>
    <property type="project" value="TreeGrafter"/>
</dbReference>
<comment type="subcellular location">
    <subcellularLocation>
        <location evidence="1 7">Cell membrane</location>
        <topology evidence="1 7">Multi-pass membrane protein</topology>
    </subcellularLocation>
</comment>
<proteinExistence type="inferred from homology"/>
<protein>
    <submittedName>
        <fullName evidence="9">Peptide/nickel transport system permease protein</fullName>
    </submittedName>
</protein>
<dbReference type="Pfam" id="PF19300">
    <property type="entry name" value="BPD_transp_1_N"/>
    <property type="match status" value="1"/>
</dbReference>
<dbReference type="CDD" id="cd06261">
    <property type="entry name" value="TM_PBP2"/>
    <property type="match status" value="1"/>
</dbReference>
<dbReference type="InterPro" id="IPR000515">
    <property type="entry name" value="MetI-like"/>
</dbReference>
<evidence type="ECO:0000313" key="10">
    <source>
        <dbReference type="Proteomes" id="UP001229244"/>
    </source>
</evidence>
<feature type="transmembrane region" description="Helical" evidence="7">
    <location>
        <begin position="12"/>
        <end position="33"/>
    </location>
</feature>
<dbReference type="Gene3D" id="1.10.3720.10">
    <property type="entry name" value="MetI-like"/>
    <property type="match status" value="1"/>
</dbReference>
<evidence type="ECO:0000256" key="4">
    <source>
        <dbReference type="ARBA" id="ARBA00022692"/>
    </source>
</evidence>
<comment type="caution">
    <text evidence="9">The sequence shown here is derived from an EMBL/GenBank/DDBJ whole genome shotgun (WGS) entry which is preliminary data.</text>
</comment>
<comment type="similarity">
    <text evidence="7">Belongs to the binding-protein-dependent transport system permease family.</text>
</comment>
<dbReference type="InterPro" id="IPR045621">
    <property type="entry name" value="BPD_transp_1_N"/>
</dbReference>
<accession>A0AAE3VMV1</accession>
<keyword evidence="3" id="KW-1003">Cell membrane</keyword>
<evidence type="ECO:0000256" key="7">
    <source>
        <dbReference type="RuleBase" id="RU363032"/>
    </source>
</evidence>
<evidence type="ECO:0000256" key="5">
    <source>
        <dbReference type="ARBA" id="ARBA00022989"/>
    </source>
</evidence>
<evidence type="ECO:0000256" key="1">
    <source>
        <dbReference type="ARBA" id="ARBA00004651"/>
    </source>
</evidence>
<keyword evidence="2 7" id="KW-0813">Transport</keyword>
<dbReference type="PANTHER" id="PTHR43163:SF6">
    <property type="entry name" value="DIPEPTIDE TRANSPORT SYSTEM PERMEASE PROTEIN DPPB-RELATED"/>
    <property type="match status" value="1"/>
</dbReference>
<evidence type="ECO:0000259" key="8">
    <source>
        <dbReference type="PROSITE" id="PS50928"/>
    </source>
</evidence>